<evidence type="ECO:0000313" key="2">
    <source>
        <dbReference type="Proteomes" id="UP000789390"/>
    </source>
</evidence>
<proteinExistence type="predicted"/>
<protein>
    <submittedName>
        <fullName evidence="1">Uncharacterized protein</fullName>
    </submittedName>
</protein>
<sequence length="86" mass="9675">METVTYPSRRFPKIAAGNGGPSAQTCKASFVALRWSFNLLEAQSEGTQHQPNYYERQVMFSEYSSGLDPAPAKKMKFVRLLESLLN</sequence>
<keyword evidence="2" id="KW-1185">Reference proteome</keyword>
<dbReference type="AlphaFoldDB" id="A0A8J2WTH2"/>
<reference evidence="1" key="1">
    <citation type="submission" date="2021-11" db="EMBL/GenBank/DDBJ databases">
        <authorList>
            <person name="Schell T."/>
        </authorList>
    </citation>
    <scope>NUCLEOTIDE SEQUENCE</scope>
    <source>
        <strain evidence="1">M5</strain>
    </source>
</reference>
<organism evidence="1 2">
    <name type="scientific">Daphnia galeata</name>
    <dbReference type="NCBI Taxonomy" id="27404"/>
    <lineage>
        <taxon>Eukaryota</taxon>
        <taxon>Metazoa</taxon>
        <taxon>Ecdysozoa</taxon>
        <taxon>Arthropoda</taxon>
        <taxon>Crustacea</taxon>
        <taxon>Branchiopoda</taxon>
        <taxon>Diplostraca</taxon>
        <taxon>Cladocera</taxon>
        <taxon>Anomopoda</taxon>
        <taxon>Daphniidae</taxon>
        <taxon>Daphnia</taxon>
    </lineage>
</organism>
<gene>
    <name evidence="1" type="ORF">DGAL_LOCUS14457</name>
</gene>
<dbReference type="EMBL" id="CAKKLH010000307">
    <property type="protein sequence ID" value="CAH0110852.1"/>
    <property type="molecule type" value="Genomic_DNA"/>
</dbReference>
<dbReference type="Proteomes" id="UP000789390">
    <property type="component" value="Unassembled WGS sequence"/>
</dbReference>
<comment type="caution">
    <text evidence="1">The sequence shown here is derived from an EMBL/GenBank/DDBJ whole genome shotgun (WGS) entry which is preliminary data.</text>
</comment>
<accession>A0A8J2WTH2</accession>
<evidence type="ECO:0000313" key="1">
    <source>
        <dbReference type="EMBL" id="CAH0110852.1"/>
    </source>
</evidence>
<name>A0A8J2WTH2_9CRUS</name>